<evidence type="ECO:0000313" key="2">
    <source>
        <dbReference type="Proteomes" id="UP001165121"/>
    </source>
</evidence>
<comment type="caution">
    <text evidence="1">The sequence shown here is derived from an EMBL/GenBank/DDBJ whole genome shotgun (WGS) entry which is preliminary data.</text>
</comment>
<sequence length="128" mass="13913">MKRLTSADCSVLGLTVQASLLESGADASSVSRGFISELHKKGRFAPLIKRETPKEFVPFGPGTVKLYEQANFDKVGLHTSAGTLVLRKLECWIYDTDLTMALTVDPSVMVTLGYSMDGTLVSVLEKQT</sequence>
<organism evidence="1 2">
    <name type="scientific">Phytophthora fragariaefolia</name>
    <dbReference type="NCBI Taxonomy" id="1490495"/>
    <lineage>
        <taxon>Eukaryota</taxon>
        <taxon>Sar</taxon>
        <taxon>Stramenopiles</taxon>
        <taxon>Oomycota</taxon>
        <taxon>Peronosporomycetes</taxon>
        <taxon>Peronosporales</taxon>
        <taxon>Peronosporaceae</taxon>
        <taxon>Phytophthora</taxon>
    </lineage>
</organism>
<keyword evidence="2" id="KW-1185">Reference proteome</keyword>
<evidence type="ECO:0000313" key="1">
    <source>
        <dbReference type="EMBL" id="GMF34917.1"/>
    </source>
</evidence>
<dbReference type="AlphaFoldDB" id="A0A9W6XB00"/>
<gene>
    <name evidence="1" type="ORF">Pfra01_000910500</name>
</gene>
<dbReference type="OrthoDB" id="129090at2759"/>
<name>A0A9W6XB00_9STRA</name>
<protein>
    <submittedName>
        <fullName evidence="1">Unnamed protein product</fullName>
    </submittedName>
</protein>
<dbReference type="Proteomes" id="UP001165121">
    <property type="component" value="Unassembled WGS sequence"/>
</dbReference>
<dbReference type="EMBL" id="BSXT01000837">
    <property type="protein sequence ID" value="GMF34917.1"/>
    <property type="molecule type" value="Genomic_DNA"/>
</dbReference>
<reference evidence="1" key="1">
    <citation type="submission" date="2023-04" db="EMBL/GenBank/DDBJ databases">
        <title>Phytophthora fragariaefolia NBRC 109709.</title>
        <authorList>
            <person name="Ichikawa N."/>
            <person name="Sato H."/>
            <person name="Tonouchi N."/>
        </authorList>
    </citation>
    <scope>NUCLEOTIDE SEQUENCE</scope>
    <source>
        <strain evidence="1">NBRC 109709</strain>
    </source>
</reference>
<accession>A0A9W6XB00</accession>
<proteinExistence type="predicted"/>